<gene>
    <name evidence="2" type="ORF">EI983_03595</name>
</gene>
<sequence length="95" mass="9903">MRILVAAVLAACAALPAVADETEGLVLAFDRQARLIVLTDKSVWTLPDTLTAPEDLGRGDRVLFEYEAEGEDGLTEITAMTRLSVALGAGADGGS</sequence>
<accession>A0A6I6IM88</accession>
<protein>
    <recommendedName>
        <fullName evidence="4">DUF1344 domain-containing protein</fullName>
    </recommendedName>
</protein>
<name>A0A6I6IM88_9RHOB</name>
<evidence type="ECO:0000313" key="2">
    <source>
        <dbReference type="EMBL" id="QGX97412.1"/>
    </source>
</evidence>
<evidence type="ECO:0008006" key="4">
    <source>
        <dbReference type="Google" id="ProtNLM"/>
    </source>
</evidence>
<dbReference type="AlphaFoldDB" id="A0A6I6IM88"/>
<dbReference type="KEGG" id="rom:EI983_03595"/>
<feature type="chain" id="PRO_5026298699" description="DUF1344 domain-containing protein" evidence="1">
    <location>
        <begin position="20"/>
        <end position="95"/>
    </location>
</feature>
<evidence type="ECO:0000313" key="3">
    <source>
        <dbReference type="Proteomes" id="UP000428330"/>
    </source>
</evidence>
<organism evidence="2 3">
    <name type="scientific">Roseovarius faecimaris</name>
    <dbReference type="NCBI Taxonomy" id="2494550"/>
    <lineage>
        <taxon>Bacteria</taxon>
        <taxon>Pseudomonadati</taxon>
        <taxon>Pseudomonadota</taxon>
        <taxon>Alphaproteobacteria</taxon>
        <taxon>Rhodobacterales</taxon>
        <taxon>Roseobacteraceae</taxon>
        <taxon>Roseovarius</taxon>
    </lineage>
</organism>
<dbReference type="Proteomes" id="UP000428330">
    <property type="component" value="Chromosome"/>
</dbReference>
<evidence type="ECO:0000256" key="1">
    <source>
        <dbReference type="SAM" id="SignalP"/>
    </source>
</evidence>
<proteinExistence type="predicted"/>
<feature type="signal peptide" evidence="1">
    <location>
        <begin position="1"/>
        <end position="19"/>
    </location>
</feature>
<dbReference type="OrthoDB" id="7871237at2"/>
<reference evidence="3" key="1">
    <citation type="submission" date="2018-12" db="EMBL/GenBank/DDBJ databases">
        <title>Complete genome sequence of Roseovarius sp. MME-070.</title>
        <authorList>
            <person name="Nam Y.-D."/>
            <person name="Kang J."/>
            <person name="Chung W.-H."/>
            <person name="Park Y.S."/>
        </authorList>
    </citation>
    <scope>NUCLEOTIDE SEQUENCE [LARGE SCALE GENOMIC DNA]</scope>
    <source>
        <strain evidence="3">MME-070</strain>
    </source>
</reference>
<dbReference type="RefSeq" id="WP_157706049.1">
    <property type="nucleotide sequence ID" value="NZ_CP034348.1"/>
</dbReference>
<keyword evidence="1" id="KW-0732">Signal</keyword>
<keyword evidence="3" id="KW-1185">Reference proteome</keyword>
<dbReference type="EMBL" id="CP034348">
    <property type="protein sequence ID" value="QGX97412.1"/>
    <property type="molecule type" value="Genomic_DNA"/>
</dbReference>